<comment type="cofactor">
    <cofactor evidence="1">
        <name>L-ascorbate</name>
        <dbReference type="ChEBI" id="CHEBI:38290"/>
    </cofactor>
</comment>
<feature type="compositionally biased region" description="Basic and acidic residues" evidence="6">
    <location>
        <begin position="240"/>
        <end position="250"/>
    </location>
</feature>
<accession>A0A2R5GE44</accession>
<feature type="region of interest" description="Disordered" evidence="6">
    <location>
        <begin position="222"/>
        <end position="269"/>
    </location>
</feature>
<dbReference type="PANTHER" id="PTHR10869:SF246">
    <property type="entry name" value="TRANSMEMBRANE PROLYL 4-HYDROXYLASE"/>
    <property type="match status" value="1"/>
</dbReference>
<keyword evidence="3" id="KW-0223">Dioxygenase</keyword>
<keyword evidence="2" id="KW-0479">Metal-binding</keyword>
<comment type="caution">
    <text evidence="8">The sequence shown here is derived from an EMBL/GenBank/DDBJ whole genome shotgun (WGS) entry which is preliminary data.</text>
</comment>
<dbReference type="OrthoDB" id="420380at2759"/>
<dbReference type="InterPro" id="IPR044862">
    <property type="entry name" value="Pro_4_hyd_alph_FE2OG_OXY"/>
</dbReference>
<evidence type="ECO:0000259" key="7">
    <source>
        <dbReference type="PROSITE" id="PS51471"/>
    </source>
</evidence>
<evidence type="ECO:0000313" key="9">
    <source>
        <dbReference type="Proteomes" id="UP000241890"/>
    </source>
</evidence>
<dbReference type="InParanoid" id="A0A2R5GE44"/>
<protein>
    <submittedName>
        <fullName evidence="8">Prolyl 4-hydroxylase subunit alpha-1</fullName>
    </submittedName>
</protein>
<dbReference type="GO" id="GO:0031418">
    <property type="term" value="F:L-ascorbic acid binding"/>
    <property type="evidence" value="ECO:0007669"/>
    <property type="project" value="InterPro"/>
</dbReference>
<reference evidence="8 9" key="1">
    <citation type="submission" date="2017-12" db="EMBL/GenBank/DDBJ databases">
        <title>Sequencing, de novo assembly and annotation of complete genome of a new Thraustochytrid species, strain FCC1311.</title>
        <authorList>
            <person name="Sedici K."/>
            <person name="Godart F."/>
            <person name="Aiese Cigliano R."/>
            <person name="Sanseverino W."/>
            <person name="Barakat M."/>
            <person name="Ortet P."/>
            <person name="Marechal E."/>
            <person name="Cagnac O."/>
            <person name="Amato A."/>
        </authorList>
    </citation>
    <scope>NUCLEOTIDE SEQUENCE [LARGE SCALE GENOMIC DNA]</scope>
</reference>
<feature type="domain" description="Fe2OG dioxygenase" evidence="7">
    <location>
        <begin position="88"/>
        <end position="201"/>
    </location>
</feature>
<name>A0A2R5GE44_9STRA</name>
<dbReference type="Pfam" id="PF13640">
    <property type="entry name" value="2OG-FeII_Oxy_3"/>
    <property type="match status" value="1"/>
</dbReference>
<evidence type="ECO:0000313" key="8">
    <source>
        <dbReference type="EMBL" id="GBG29210.1"/>
    </source>
</evidence>
<dbReference type="GO" id="GO:0005506">
    <property type="term" value="F:iron ion binding"/>
    <property type="evidence" value="ECO:0007669"/>
    <property type="project" value="InterPro"/>
</dbReference>
<evidence type="ECO:0000256" key="5">
    <source>
        <dbReference type="ARBA" id="ARBA00023004"/>
    </source>
</evidence>
<dbReference type="Proteomes" id="UP000241890">
    <property type="component" value="Unassembled WGS sequence"/>
</dbReference>
<gene>
    <name evidence="8" type="ORF">FCC1311_054322</name>
</gene>
<evidence type="ECO:0000256" key="4">
    <source>
        <dbReference type="ARBA" id="ARBA00023002"/>
    </source>
</evidence>
<dbReference type="PANTHER" id="PTHR10869">
    <property type="entry name" value="PROLYL 4-HYDROXYLASE ALPHA SUBUNIT"/>
    <property type="match status" value="1"/>
</dbReference>
<dbReference type="EMBL" id="BEYU01000053">
    <property type="protein sequence ID" value="GBG29210.1"/>
    <property type="molecule type" value="Genomic_DNA"/>
</dbReference>
<dbReference type="Gene3D" id="2.60.120.620">
    <property type="entry name" value="q2cbj1_9rhob like domain"/>
    <property type="match status" value="1"/>
</dbReference>
<dbReference type="SMART" id="SM00702">
    <property type="entry name" value="P4Hc"/>
    <property type="match status" value="1"/>
</dbReference>
<keyword evidence="4" id="KW-0560">Oxidoreductase</keyword>
<sequence>MERVCEEPPIYVIHNFLTESELVHLDQVRSGKESASFGRKSYMMDKGGGRVFSEHRTSTFLSLRKMGDGKIRAIESRAAEYVGLPVDNVEPLQIVRYKNGQHFGLHHDCSEVLQDGSLALPEPGDPVRLVTFFVYLNSLEDDQGGCTSFPELGLRVRPERGAAVLFCNIDAKGNLDPRVKHEAEPTQPGISKFGMNLWISSVSQLAYTQSKSGLRLALLPKPGLKADPSEPEAADNASKSNDKNSNGEKSPRKRKRREPPRGGVCSTSGCWRMTHGPKPILKQLEVRTTICNNMISTVLLRNVRNIAVEPLNNNIKNLVIMKKDIRAS</sequence>
<proteinExistence type="predicted"/>
<evidence type="ECO:0000256" key="3">
    <source>
        <dbReference type="ARBA" id="ARBA00022964"/>
    </source>
</evidence>
<evidence type="ECO:0000256" key="1">
    <source>
        <dbReference type="ARBA" id="ARBA00001961"/>
    </source>
</evidence>
<dbReference type="GO" id="GO:0004656">
    <property type="term" value="F:procollagen-proline 4-dioxygenase activity"/>
    <property type="evidence" value="ECO:0007669"/>
    <property type="project" value="TreeGrafter"/>
</dbReference>
<dbReference type="InterPro" id="IPR005123">
    <property type="entry name" value="Oxoglu/Fe-dep_dioxygenase_dom"/>
</dbReference>
<dbReference type="PROSITE" id="PS51471">
    <property type="entry name" value="FE2OG_OXY"/>
    <property type="match status" value="1"/>
</dbReference>
<keyword evidence="5" id="KW-0408">Iron</keyword>
<dbReference type="GO" id="GO:0005783">
    <property type="term" value="C:endoplasmic reticulum"/>
    <property type="evidence" value="ECO:0007669"/>
    <property type="project" value="TreeGrafter"/>
</dbReference>
<evidence type="ECO:0000256" key="6">
    <source>
        <dbReference type="SAM" id="MobiDB-lite"/>
    </source>
</evidence>
<organism evidence="8 9">
    <name type="scientific">Hondaea fermentalgiana</name>
    <dbReference type="NCBI Taxonomy" id="2315210"/>
    <lineage>
        <taxon>Eukaryota</taxon>
        <taxon>Sar</taxon>
        <taxon>Stramenopiles</taxon>
        <taxon>Bigyra</taxon>
        <taxon>Labyrinthulomycetes</taxon>
        <taxon>Thraustochytrida</taxon>
        <taxon>Thraustochytriidae</taxon>
        <taxon>Hondaea</taxon>
    </lineage>
</organism>
<dbReference type="InterPro" id="IPR045054">
    <property type="entry name" value="P4HA-like"/>
</dbReference>
<dbReference type="InterPro" id="IPR006620">
    <property type="entry name" value="Pro_4_hyd_alph"/>
</dbReference>
<dbReference type="AlphaFoldDB" id="A0A2R5GE44"/>
<evidence type="ECO:0000256" key="2">
    <source>
        <dbReference type="ARBA" id="ARBA00022723"/>
    </source>
</evidence>
<keyword evidence="9" id="KW-1185">Reference proteome</keyword>